<feature type="region of interest" description="Disordered" evidence="1">
    <location>
        <begin position="1"/>
        <end position="34"/>
    </location>
</feature>
<feature type="compositionally biased region" description="Basic and acidic residues" evidence="1">
    <location>
        <begin position="21"/>
        <end position="34"/>
    </location>
</feature>
<feature type="non-terminal residue" evidence="2">
    <location>
        <position position="1"/>
    </location>
</feature>
<protein>
    <submittedName>
        <fullName evidence="2">Uncharacterized protein</fullName>
    </submittedName>
</protein>
<accession>A0A6J4U8R2</accession>
<organism evidence="2">
    <name type="scientific">uncultured Thermomicrobiales bacterium</name>
    <dbReference type="NCBI Taxonomy" id="1645740"/>
    <lineage>
        <taxon>Bacteria</taxon>
        <taxon>Pseudomonadati</taxon>
        <taxon>Thermomicrobiota</taxon>
        <taxon>Thermomicrobia</taxon>
        <taxon>Thermomicrobiales</taxon>
        <taxon>environmental samples</taxon>
    </lineage>
</organism>
<name>A0A6J4U8R2_9BACT</name>
<dbReference type="AlphaFoldDB" id="A0A6J4U8R2"/>
<proteinExistence type="predicted"/>
<feature type="non-terminal residue" evidence="2">
    <location>
        <position position="34"/>
    </location>
</feature>
<evidence type="ECO:0000313" key="2">
    <source>
        <dbReference type="EMBL" id="CAA9543991.1"/>
    </source>
</evidence>
<evidence type="ECO:0000256" key="1">
    <source>
        <dbReference type="SAM" id="MobiDB-lite"/>
    </source>
</evidence>
<sequence>GPLIRTLPLRPPEPGAGQPAVRDRAVRETADDAV</sequence>
<gene>
    <name evidence="2" type="ORF">AVDCRST_MAG70-355</name>
</gene>
<reference evidence="2" key="1">
    <citation type="submission" date="2020-02" db="EMBL/GenBank/DDBJ databases">
        <authorList>
            <person name="Meier V. D."/>
        </authorList>
    </citation>
    <scope>NUCLEOTIDE SEQUENCE</scope>
    <source>
        <strain evidence="2">AVDCRST_MAG70</strain>
    </source>
</reference>
<dbReference type="EMBL" id="CADCWH010000055">
    <property type="protein sequence ID" value="CAA9543991.1"/>
    <property type="molecule type" value="Genomic_DNA"/>
</dbReference>